<comment type="similarity">
    <text evidence="11">Belongs to the CbiM family.</text>
</comment>
<feature type="transmembrane region" description="Helical" evidence="11">
    <location>
        <begin position="181"/>
        <end position="205"/>
    </location>
</feature>
<evidence type="ECO:0000256" key="11">
    <source>
        <dbReference type="HAMAP-Rule" id="MF_01462"/>
    </source>
</evidence>
<evidence type="ECO:0000256" key="6">
    <source>
        <dbReference type="ARBA" id="ARBA00022692"/>
    </source>
</evidence>
<keyword evidence="7 11" id="KW-1133">Transmembrane helix</keyword>
<evidence type="ECO:0000256" key="1">
    <source>
        <dbReference type="ARBA" id="ARBA00004651"/>
    </source>
</evidence>
<dbReference type="NCBIfam" id="NF006184">
    <property type="entry name" value="PRK08319.1"/>
    <property type="match status" value="1"/>
</dbReference>
<dbReference type="Proteomes" id="UP001596523">
    <property type="component" value="Unassembled WGS sequence"/>
</dbReference>
<dbReference type="EMBL" id="JBHTCF010000001">
    <property type="protein sequence ID" value="MFC7303248.1"/>
    <property type="molecule type" value="Genomic_DNA"/>
</dbReference>
<dbReference type="InterPro" id="IPR018024">
    <property type="entry name" value="CbiM"/>
</dbReference>
<organism evidence="13 14">
    <name type="scientific">Streptomyces monticola</name>
    <dbReference type="NCBI Taxonomy" id="2666263"/>
    <lineage>
        <taxon>Bacteria</taxon>
        <taxon>Bacillati</taxon>
        <taxon>Actinomycetota</taxon>
        <taxon>Actinomycetes</taxon>
        <taxon>Kitasatosporales</taxon>
        <taxon>Streptomycetaceae</taxon>
        <taxon>Streptomyces</taxon>
    </lineage>
</organism>
<dbReference type="HAMAP" id="MF_01462">
    <property type="entry name" value="CbiM"/>
    <property type="match status" value="1"/>
</dbReference>
<dbReference type="RefSeq" id="WP_381826185.1">
    <property type="nucleotide sequence ID" value="NZ_JBHTCF010000001.1"/>
</dbReference>
<evidence type="ECO:0000256" key="5">
    <source>
        <dbReference type="ARBA" id="ARBA00022573"/>
    </source>
</evidence>
<comment type="function">
    <text evidence="11">Part of the energy-coupling factor (ECF) transporter complex CbiMNOQ involved in cobalt import.</text>
</comment>
<comment type="pathway">
    <text evidence="11">Cofactor biosynthesis; adenosylcobalamin biosynthesis.</text>
</comment>
<evidence type="ECO:0000256" key="4">
    <source>
        <dbReference type="ARBA" id="ARBA00022475"/>
    </source>
</evidence>
<dbReference type="InterPro" id="IPR002751">
    <property type="entry name" value="CbiM/NikMN"/>
</dbReference>
<evidence type="ECO:0000313" key="13">
    <source>
        <dbReference type="EMBL" id="MFC7303248.1"/>
    </source>
</evidence>
<dbReference type="PANTHER" id="PTHR43627">
    <property type="match status" value="1"/>
</dbReference>
<evidence type="ECO:0000256" key="9">
    <source>
        <dbReference type="ARBA" id="ARBA00023136"/>
    </source>
</evidence>
<keyword evidence="8 11" id="KW-0406">Ion transport</keyword>
<protein>
    <recommendedName>
        <fullName evidence="11">Cobalt transport protein CbiM</fullName>
    </recommendedName>
    <alternativeName>
        <fullName evidence="11">Energy-coupling factor transporter probable substrate-capture protein CbiM</fullName>
        <shortName evidence="11">ECF transporter S component CbiM</shortName>
    </alternativeName>
</protein>
<feature type="transmembrane region" description="Helical" evidence="11">
    <location>
        <begin position="79"/>
        <end position="102"/>
    </location>
</feature>
<gene>
    <name evidence="11" type="primary">cbiM</name>
    <name evidence="13" type="ORF">ACFQVC_03345</name>
</gene>
<keyword evidence="6 11" id="KW-0812">Transmembrane</keyword>
<keyword evidence="3 11" id="KW-0813">Transport</keyword>
<evidence type="ECO:0000256" key="12">
    <source>
        <dbReference type="SAM" id="MobiDB-lite"/>
    </source>
</evidence>
<evidence type="ECO:0000256" key="2">
    <source>
        <dbReference type="ARBA" id="ARBA00022426"/>
    </source>
</evidence>
<evidence type="ECO:0000256" key="10">
    <source>
        <dbReference type="ARBA" id="ARBA00023285"/>
    </source>
</evidence>
<dbReference type="NCBIfam" id="TIGR00123">
    <property type="entry name" value="cbiM"/>
    <property type="match status" value="1"/>
</dbReference>
<evidence type="ECO:0000313" key="14">
    <source>
        <dbReference type="Proteomes" id="UP001596523"/>
    </source>
</evidence>
<keyword evidence="2 11" id="KW-0171">Cobalt transport</keyword>
<dbReference type="PANTHER" id="PTHR43627:SF1">
    <property type="entry name" value="COBALT TRANSPORT PROTEIN CBIM"/>
    <property type="match status" value="1"/>
</dbReference>
<feature type="transmembrane region" description="Helical" evidence="11">
    <location>
        <begin position="108"/>
        <end position="127"/>
    </location>
</feature>
<feature type="transmembrane region" description="Helical" evidence="11">
    <location>
        <begin position="139"/>
        <end position="161"/>
    </location>
</feature>
<proteinExistence type="inferred from homology"/>
<dbReference type="Pfam" id="PF01891">
    <property type="entry name" value="CbiM"/>
    <property type="match status" value="1"/>
</dbReference>
<comment type="subcellular location">
    <subcellularLocation>
        <location evidence="1 11">Cell membrane</location>
        <topology evidence="1 11">Multi-pass membrane protein</topology>
    </subcellularLocation>
</comment>
<feature type="region of interest" description="Disordered" evidence="12">
    <location>
        <begin position="226"/>
        <end position="271"/>
    </location>
</feature>
<keyword evidence="5 11" id="KW-0169">Cobalamin biosynthesis</keyword>
<name>A0ABW2JCA4_9ACTN</name>
<sequence length="271" mass="28415">MHIAEGFLPPAHAVAWSVASAPFVVHGVRSLTREVREHPESTLLLGASGAFTFVLSALKLPSVTGSCSHPTGTGLGAILFRPPIMAVLGTITLLFQALLLAHGGLTTLGANAFSMAIVGPWAGYGAYRLLKRYGAPLMVAVFFGAFVADLSTYCVTSVQLALAFPDPASGFLGALGKFGGIFAVTQIPLAISEGLLTVLVMRLLVQSSKGELTRLGVLLQRKQNGQQSGQRTVQQTGQQSEHQTGQQNGQQNGRPAEQGAPQDTEPEVGTR</sequence>
<evidence type="ECO:0000256" key="3">
    <source>
        <dbReference type="ARBA" id="ARBA00022448"/>
    </source>
</evidence>
<comment type="subunit">
    <text evidence="11">Forms an energy-coupling factor (ECF) transporter complex composed of an ATP-binding protein (A component, CbiO), a transmembrane protein (T component, CbiQ) and 2 possible substrate-capture proteins (S components, CbiM and CbiN) of unknown stoichimetry.</text>
</comment>
<evidence type="ECO:0000256" key="7">
    <source>
        <dbReference type="ARBA" id="ARBA00022989"/>
    </source>
</evidence>
<evidence type="ECO:0000256" key="8">
    <source>
        <dbReference type="ARBA" id="ARBA00023065"/>
    </source>
</evidence>
<comment type="caution">
    <text evidence="13">The sequence shown here is derived from an EMBL/GenBank/DDBJ whole genome shotgun (WGS) entry which is preliminary data.</text>
</comment>
<feature type="compositionally biased region" description="Low complexity" evidence="12">
    <location>
        <begin position="234"/>
        <end position="253"/>
    </location>
</feature>
<dbReference type="Gene3D" id="1.10.1760.20">
    <property type="match status" value="1"/>
</dbReference>
<feature type="transmembrane region" description="Helical" evidence="11">
    <location>
        <begin position="41"/>
        <end position="58"/>
    </location>
</feature>
<keyword evidence="10 11" id="KW-0170">Cobalt</keyword>
<accession>A0ABW2JCA4</accession>
<reference evidence="14" key="1">
    <citation type="journal article" date="2019" name="Int. J. Syst. Evol. Microbiol.">
        <title>The Global Catalogue of Microorganisms (GCM) 10K type strain sequencing project: providing services to taxonomists for standard genome sequencing and annotation.</title>
        <authorList>
            <consortium name="The Broad Institute Genomics Platform"/>
            <consortium name="The Broad Institute Genome Sequencing Center for Infectious Disease"/>
            <person name="Wu L."/>
            <person name="Ma J."/>
        </authorList>
    </citation>
    <scope>NUCLEOTIDE SEQUENCE [LARGE SCALE GENOMIC DNA]</scope>
    <source>
        <strain evidence="14">SYNS20</strain>
    </source>
</reference>
<keyword evidence="14" id="KW-1185">Reference proteome</keyword>
<keyword evidence="9 11" id="KW-0472">Membrane</keyword>
<keyword evidence="4 11" id="KW-1003">Cell membrane</keyword>